<dbReference type="Pfam" id="PF04114">
    <property type="entry name" value="Gaa1"/>
    <property type="match status" value="1"/>
</dbReference>
<evidence type="ECO:0000313" key="2">
    <source>
        <dbReference type="EMBL" id="CBJ27500.1"/>
    </source>
</evidence>
<dbReference type="EMBL" id="FN648960">
    <property type="protein sequence ID" value="CBJ27500.1"/>
    <property type="molecule type" value="Genomic_DNA"/>
</dbReference>
<accession>D7G6A5</accession>
<sequence>MTGSQGKQGSKNRGNETNCMQHETTAAAAGAAAPGKVDTNTAWDRRIRGASCVSFFLGCVWVLLFPLVTLTTGESKPRGTFFDENAMLVHHTSTKLTVADVDWAKPARLTKAYPQQDGATGAEWVCRVLHGMDLPCYTHSFYERPTSRSGLRNSVYTILDPAPGSDGKECMVLTTSQDLSGAAEDMLDQPTFTGLSLSLSVLKYLKDRVGWMSKRIVVLIADEDGQGVDRLFLGVKRFIDDYHTDTLDLLERHTKDSNMTRSIQHCGVMRAALSLEYDEPGEPQVVQLLTSGVNGELPNMDLLNVAVIHHERQGVGVRLDTCSAPLHGDQLACLDAVGQAATAVDRHVPKKSDAVQGYFDRLFGMLGFMGSAVMGPSGPHAHFLRHSVDALTIRGLGRTGGEPAGTGKRAVSSGSGVSTTAAVVSIIRGVSNLEEELHHSFFSYIMLSKAAFVSIGEYAYALVLLLVPLGLQGRRLSTLNGDKTLATAVLVVATFEVFGALLLWIASAWPEPSETALGVYLKVADLAGYMLVLAVYVCSPRQAGSPQRLATWVGPKTVMSCVLGYACSVTALLSWQVAAVLALTHVPLLLAARPFQRKRLSSWCMAFGMIISSPARWSSVLGWATARASGTSVVLRWLRLYRLSGLLNLPLMCLVSMPTHLTIAFVLLNQQS</sequence>
<dbReference type="InterPro" id="IPR007246">
    <property type="entry name" value="Gaa1"/>
</dbReference>
<feature type="transmembrane region" description="Helical" evidence="1">
    <location>
        <begin position="646"/>
        <end position="668"/>
    </location>
</feature>
<feature type="transmembrane region" description="Helical" evidence="1">
    <location>
        <begin position="519"/>
        <end position="537"/>
    </location>
</feature>
<evidence type="ECO:0000313" key="3">
    <source>
        <dbReference type="Proteomes" id="UP000002630"/>
    </source>
</evidence>
<keyword evidence="1" id="KW-0812">Transmembrane</keyword>
<gene>
    <name evidence="2" type="ORF">Esi_0073_0066</name>
</gene>
<name>D7G6A5_ECTSI</name>
<dbReference type="AlphaFoldDB" id="D7G6A5"/>
<dbReference type="OMA" id="ENASCHR"/>
<dbReference type="eggNOG" id="KOG3566">
    <property type="taxonomic scope" value="Eukaryota"/>
</dbReference>
<dbReference type="Proteomes" id="UP000002630">
    <property type="component" value="Linkage Group LG04"/>
</dbReference>
<proteinExistence type="predicted"/>
<dbReference type="GO" id="GO:0042765">
    <property type="term" value="C:GPI-anchor transamidase complex"/>
    <property type="evidence" value="ECO:0007669"/>
    <property type="project" value="InterPro"/>
</dbReference>
<evidence type="ECO:0008006" key="4">
    <source>
        <dbReference type="Google" id="ProtNLM"/>
    </source>
</evidence>
<evidence type="ECO:0000256" key="1">
    <source>
        <dbReference type="SAM" id="Phobius"/>
    </source>
</evidence>
<reference evidence="2 3" key="1">
    <citation type="journal article" date="2010" name="Nature">
        <title>The Ectocarpus genome and the independent evolution of multicellularity in brown algae.</title>
        <authorList>
            <person name="Cock J.M."/>
            <person name="Sterck L."/>
            <person name="Rouze P."/>
            <person name="Scornet D."/>
            <person name="Allen A.E."/>
            <person name="Amoutzias G."/>
            <person name="Anthouard V."/>
            <person name="Artiguenave F."/>
            <person name="Aury J.M."/>
            <person name="Badger J.H."/>
            <person name="Beszteri B."/>
            <person name="Billiau K."/>
            <person name="Bonnet E."/>
            <person name="Bothwell J.H."/>
            <person name="Bowler C."/>
            <person name="Boyen C."/>
            <person name="Brownlee C."/>
            <person name="Carrano C.J."/>
            <person name="Charrier B."/>
            <person name="Cho G.Y."/>
            <person name="Coelho S.M."/>
            <person name="Collen J."/>
            <person name="Corre E."/>
            <person name="Da Silva C."/>
            <person name="Delage L."/>
            <person name="Delaroque N."/>
            <person name="Dittami S.M."/>
            <person name="Doulbeau S."/>
            <person name="Elias M."/>
            <person name="Farnham G."/>
            <person name="Gachon C.M."/>
            <person name="Gschloessl B."/>
            <person name="Heesch S."/>
            <person name="Jabbari K."/>
            <person name="Jubin C."/>
            <person name="Kawai H."/>
            <person name="Kimura K."/>
            <person name="Kloareg B."/>
            <person name="Kupper F.C."/>
            <person name="Lang D."/>
            <person name="Le Bail A."/>
            <person name="Leblanc C."/>
            <person name="Lerouge P."/>
            <person name="Lohr M."/>
            <person name="Lopez P.J."/>
            <person name="Martens C."/>
            <person name="Maumus F."/>
            <person name="Michel G."/>
            <person name="Miranda-Saavedra D."/>
            <person name="Morales J."/>
            <person name="Moreau H."/>
            <person name="Motomura T."/>
            <person name="Nagasato C."/>
            <person name="Napoli C.A."/>
            <person name="Nelson D.R."/>
            <person name="Nyvall-Collen P."/>
            <person name="Peters A.F."/>
            <person name="Pommier C."/>
            <person name="Potin P."/>
            <person name="Poulain J."/>
            <person name="Quesneville H."/>
            <person name="Read B."/>
            <person name="Rensing S.A."/>
            <person name="Ritter A."/>
            <person name="Rousvoal S."/>
            <person name="Samanta M."/>
            <person name="Samson G."/>
            <person name="Schroeder D.C."/>
            <person name="Segurens B."/>
            <person name="Strittmatter M."/>
            <person name="Tonon T."/>
            <person name="Tregear J.W."/>
            <person name="Valentin K."/>
            <person name="von Dassow P."/>
            <person name="Yamagishi T."/>
            <person name="Van de Peer Y."/>
            <person name="Wincker P."/>
        </authorList>
    </citation>
    <scope>NUCLEOTIDE SEQUENCE [LARGE SCALE GENOMIC DNA]</scope>
    <source>
        <strain evidence="3">Ec32 / CCAP1310/4</strain>
    </source>
</reference>
<organism evidence="2 3">
    <name type="scientific">Ectocarpus siliculosus</name>
    <name type="common">Brown alga</name>
    <name type="synonym">Conferva siliculosa</name>
    <dbReference type="NCBI Taxonomy" id="2880"/>
    <lineage>
        <taxon>Eukaryota</taxon>
        <taxon>Sar</taxon>
        <taxon>Stramenopiles</taxon>
        <taxon>Ochrophyta</taxon>
        <taxon>PX clade</taxon>
        <taxon>Phaeophyceae</taxon>
        <taxon>Ectocarpales</taxon>
        <taxon>Ectocarpaceae</taxon>
        <taxon>Ectocarpus</taxon>
    </lineage>
</organism>
<dbReference type="InParanoid" id="D7G6A5"/>
<dbReference type="STRING" id="2880.D7G6A5"/>
<keyword evidence="1" id="KW-1133">Transmembrane helix</keyword>
<feature type="transmembrane region" description="Helical" evidence="1">
    <location>
        <begin position="603"/>
        <end position="626"/>
    </location>
</feature>
<keyword evidence="1" id="KW-0472">Membrane</keyword>
<dbReference type="OrthoDB" id="445301at2759"/>
<dbReference type="EMBL" id="FN649729">
    <property type="protein sequence ID" value="CBJ27500.1"/>
    <property type="molecule type" value="Genomic_DNA"/>
</dbReference>
<dbReference type="GO" id="GO:0016255">
    <property type="term" value="P:attachment of GPI anchor to protein"/>
    <property type="evidence" value="ECO:0007669"/>
    <property type="project" value="TreeGrafter"/>
</dbReference>
<keyword evidence="3" id="KW-1185">Reference proteome</keyword>
<feature type="transmembrane region" description="Helical" evidence="1">
    <location>
        <begin position="49"/>
        <end position="68"/>
    </location>
</feature>
<feature type="transmembrane region" description="Helical" evidence="1">
    <location>
        <begin position="441"/>
        <end position="467"/>
    </location>
</feature>
<dbReference type="PANTHER" id="PTHR13304:SF0">
    <property type="entry name" value="GLYCOSYLPHOSPHATIDYLINOSITOL ANCHOR ATTACHMENT 1 PROTEIN"/>
    <property type="match status" value="1"/>
</dbReference>
<feature type="transmembrane region" description="Helical" evidence="1">
    <location>
        <begin position="488"/>
        <end position="507"/>
    </location>
</feature>
<protein>
    <recommendedName>
        <fullName evidence="4">Glycosylphosphatidylinositol anchor attachment 1 protein</fullName>
    </recommendedName>
</protein>
<dbReference type="PANTHER" id="PTHR13304">
    <property type="entry name" value="GLYCOSYLPHOSPHATIDYLINOSITOL ANCHOR ATTACHMENT 1 PROTEIN"/>
    <property type="match status" value="1"/>
</dbReference>